<dbReference type="EMBL" id="CP092864">
    <property type="protein sequence ID" value="UYV62338.1"/>
    <property type="molecule type" value="Genomic_DNA"/>
</dbReference>
<feature type="coiled-coil region" evidence="3">
    <location>
        <begin position="383"/>
        <end position="417"/>
    </location>
</feature>
<feature type="region of interest" description="Disordered" evidence="4">
    <location>
        <begin position="476"/>
        <end position="512"/>
    </location>
</feature>
<keyword evidence="2" id="KW-0053">Apoptosis</keyword>
<name>A0ABY6K379_9ARAC</name>
<dbReference type="InterPro" id="IPR008383">
    <property type="entry name" value="API5"/>
</dbReference>
<sequence length="629" mass="72648">MDNIDKLYNIYEKLSNAKEKILEYESDYIEILNAVKGSIQEKKLASQFISCFFKDFPHLADRALDAHLDLCEDGDSTIRKQAIKNLPNFCKNNKGFLPRIADALTQLLQIDASSEQLIVHNALMELLKMDTKATLGGIFMQILSDEGIIRERAITFLCNKIKLLDAELVTKEVEEYLLSECKKVLQDVTADEFVLLLTMLSSLKIAKLVHGQQAIVDMVADQADLDKPFVYTEIDNTLRILQSVKHILPHFSVYVSSARFVQYICLNIFPYIEKIPKHENSDLSLELLKVLAEMAPNAINVEKLTEVIEITYTTLLNYLPISPQDGVDQNQEEETSILFTHVECLLFTFHQLVKHQDSFISAEKHPERHKDIKLRLQYLALKNQVYIKKLNEALRNLKEAERQKEENKLKAVALRTTTNINMVVKDLFHNPPTYKVNFTLSWKEPPKEPLKNITKRPSPITFERETKFQKKDERRIYQPPGGKYSTKFQGSGMPYRGGRGGRGPGHPDAVNSETYLSASDHINKLKLQLIRNHRDSFHHSWYQVENPKKQTLQLNRRESTQLARWKSGHLRPLVYKEGAKSFSMCTRCKTEEATPQHILNCIGKDKRSLYREPRRVLELLYEHDLQDLV</sequence>
<evidence type="ECO:0000256" key="3">
    <source>
        <dbReference type="SAM" id="Coils"/>
    </source>
</evidence>
<organism evidence="5 6">
    <name type="scientific">Cordylochernes scorpioides</name>
    <dbReference type="NCBI Taxonomy" id="51811"/>
    <lineage>
        <taxon>Eukaryota</taxon>
        <taxon>Metazoa</taxon>
        <taxon>Ecdysozoa</taxon>
        <taxon>Arthropoda</taxon>
        <taxon>Chelicerata</taxon>
        <taxon>Arachnida</taxon>
        <taxon>Pseudoscorpiones</taxon>
        <taxon>Cheliferoidea</taxon>
        <taxon>Chernetidae</taxon>
        <taxon>Cordylochernes</taxon>
    </lineage>
</organism>
<evidence type="ECO:0000256" key="2">
    <source>
        <dbReference type="ARBA" id="ARBA00022703"/>
    </source>
</evidence>
<dbReference type="Gene3D" id="1.25.10.10">
    <property type="entry name" value="Leucine-rich Repeat Variant"/>
    <property type="match status" value="1"/>
</dbReference>
<dbReference type="Pfam" id="PF05918">
    <property type="entry name" value="API5"/>
    <property type="match status" value="1"/>
</dbReference>
<accession>A0ABY6K379</accession>
<evidence type="ECO:0000256" key="4">
    <source>
        <dbReference type="SAM" id="MobiDB-lite"/>
    </source>
</evidence>
<dbReference type="InterPro" id="IPR016024">
    <property type="entry name" value="ARM-type_fold"/>
</dbReference>
<evidence type="ECO:0000256" key="1">
    <source>
        <dbReference type="ARBA" id="ARBA00009515"/>
    </source>
</evidence>
<dbReference type="SUPFAM" id="SSF48371">
    <property type="entry name" value="ARM repeat"/>
    <property type="match status" value="1"/>
</dbReference>
<dbReference type="PANTHER" id="PTHR12758:SF19">
    <property type="entry name" value="APOPTOSIS INHIBITOR 5"/>
    <property type="match status" value="1"/>
</dbReference>
<gene>
    <name evidence="5" type="ORF">LAZ67_2000166</name>
</gene>
<proteinExistence type="inferred from homology"/>
<dbReference type="PANTHER" id="PTHR12758">
    <property type="entry name" value="APOPTOSIS INHIBITOR 5-RELATED"/>
    <property type="match status" value="1"/>
</dbReference>
<protein>
    <submittedName>
        <fullName evidence="5">API5</fullName>
    </submittedName>
</protein>
<evidence type="ECO:0000313" key="6">
    <source>
        <dbReference type="Proteomes" id="UP001235939"/>
    </source>
</evidence>
<evidence type="ECO:0000313" key="5">
    <source>
        <dbReference type="EMBL" id="UYV62338.1"/>
    </source>
</evidence>
<keyword evidence="3" id="KW-0175">Coiled coil</keyword>
<keyword evidence="6" id="KW-1185">Reference proteome</keyword>
<feature type="compositionally biased region" description="Gly residues" evidence="4">
    <location>
        <begin position="495"/>
        <end position="504"/>
    </location>
</feature>
<dbReference type="Proteomes" id="UP001235939">
    <property type="component" value="Chromosome 02"/>
</dbReference>
<comment type="similarity">
    <text evidence="1">Belongs to the API5 family.</text>
</comment>
<dbReference type="InterPro" id="IPR011989">
    <property type="entry name" value="ARM-like"/>
</dbReference>
<reference evidence="5 6" key="1">
    <citation type="submission" date="2022-01" db="EMBL/GenBank/DDBJ databases">
        <title>A chromosomal length assembly of Cordylochernes scorpioides.</title>
        <authorList>
            <person name="Zeh D."/>
            <person name="Zeh J."/>
        </authorList>
    </citation>
    <scope>NUCLEOTIDE SEQUENCE [LARGE SCALE GENOMIC DNA]</scope>
    <source>
        <strain evidence="5">IN4F17</strain>
        <tissue evidence="5">Whole Body</tissue>
    </source>
</reference>